<dbReference type="EMBL" id="JAJEQW010000001">
    <property type="protein sequence ID" value="MCC2241034.1"/>
    <property type="molecule type" value="Genomic_DNA"/>
</dbReference>
<dbReference type="Pfam" id="PF21922">
    <property type="entry name" value="PBP_dimer_2"/>
    <property type="match status" value="1"/>
</dbReference>
<dbReference type="InterPro" id="IPR054120">
    <property type="entry name" value="PBPA_dimer"/>
</dbReference>
<dbReference type="InterPro" id="IPR001460">
    <property type="entry name" value="PCN-bd_Tpept"/>
</dbReference>
<feature type="domain" description="Penicillin binding protein A dimerisation" evidence="4">
    <location>
        <begin position="78"/>
        <end position="157"/>
    </location>
</feature>
<dbReference type="Proteomes" id="UP001198893">
    <property type="component" value="Unassembled WGS sequence"/>
</dbReference>
<feature type="transmembrane region" description="Helical" evidence="2">
    <location>
        <begin position="31"/>
        <end position="51"/>
    </location>
</feature>
<evidence type="ECO:0000259" key="3">
    <source>
        <dbReference type="Pfam" id="PF00905"/>
    </source>
</evidence>
<dbReference type="GO" id="GO:0071972">
    <property type="term" value="F:peptidoglycan L,D-transpeptidase activity"/>
    <property type="evidence" value="ECO:0007669"/>
    <property type="project" value="TreeGrafter"/>
</dbReference>
<keyword evidence="2" id="KW-1133">Transmembrane helix</keyword>
<gene>
    <name evidence="5" type="ORF">LKD47_01790</name>
</gene>
<dbReference type="Gene3D" id="3.40.710.10">
    <property type="entry name" value="DD-peptidase/beta-lactamase superfamily"/>
    <property type="match status" value="1"/>
</dbReference>
<reference evidence="5" key="1">
    <citation type="submission" date="2021-10" db="EMBL/GenBank/DDBJ databases">
        <title>Anaerobic single-cell dispensing facilitates the cultivation of human gut bacteria.</title>
        <authorList>
            <person name="Afrizal A."/>
        </authorList>
    </citation>
    <scope>NUCLEOTIDE SEQUENCE</scope>
    <source>
        <strain evidence="5">CLA-AA-H204</strain>
    </source>
</reference>
<dbReference type="GO" id="GO:0071555">
    <property type="term" value="P:cell wall organization"/>
    <property type="evidence" value="ECO:0007669"/>
    <property type="project" value="TreeGrafter"/>
</dbReference>
<keyword evidence="2" id="KW-0472">Membrane</keyword>
<protein>
    <submittedName>
        <fullName evidence="5">Penicillin-binding protein 2</fullName>
    </submittedName>
</protein>
<dbReference type="GO" id="GO:0008658">
    <property type="term" value="F:penicillin binding"/>
    <property type="evidence" value="ECO:0007669"/>
    <property type="project" value="InterPro"/>
</dbReference>
<dbReference type="InterPro" id="IPR050515">
    <property type="entry name" value="Beta-lactam/transpept"/>
</dbReference>
<dbReference type="Gene3D" id="3.90.1310.10">
    <property type="entry name" value="Penicillin-binding protein 2a (Domain 2)"/>
    <property type="match status" value="1"/>
</dbReference>
<evidence type="ECO:0000256" key="2">
    <source>
        <dbReference type="SAM" id="Phobius"/>
    </source>
</evidence>
<keyword evidence="2" id="KW-0812">Transmembrane</keyword>
<accession>A0AAW4W8S6</accession>
<dbReference type="SUPFAM" id="SSF56519">
    <property type="entry name" value="Penicillin binding protein dimerisation domain"/>
    <property type="match status" value="1"/>
</dbReference>
<organism evidence="5 6">
    <name type="scientific">Roseburia amylophila</name>
    <dbReference type="NCBI Taxonomy" id="2981794"/>
    <lineage>
        <taxon>Bacteria</taxon>
        <taxon>Bacillati</taxon>
        <taxon>Bacillota</taxon>
        <taxon>Clostridia</taxon>
        <taxon>Lachnospirales</taxon>
        <taxon>Lachnospiraceae</taxon>
        <taxon>Roseburia</taxon>
    </lineage>
</organism>
<dbReference type="InterPro" id="IPR036138">
    <property type="entry name" value="PBP_dimer_sf"/>
</dbReference>
<name>A0AAW4W8S6_9FIRM</name>
<evidence type="ECO:0000313" key="6">
    <source>
        <dbReference type="Proteomes" id="UP001198893"/>
    </source>
</evidence>
<dbReference type="PANTHER" id="PTHR30627">
    <property type="entry name" value="PEPTIDOGLYCAN D,D-TRANSPEPTIDASE"/>
    <property type="match status" value="1"/>
</dbReference>
<dbReference type="SUPFAM" id="SSF56601">
    <property type="entry name" value="beta-lactamase/transpeptidase-like"/>
    <property type="match status" value="1"/>
</dbReference>
<evidence type="ECO:0000313" key="5">
    <source>
        <dbReference type="EMBL" id="MCC2241034.1"/>
    </source>
</evidence>
<feature type="domain" description="Penicillin-binding protein transpeptidase" evidence="3">
    <location>
        <begin position="178"/>
        <end position="487"/>
    </location>
</feature>
<dbReference type="AlphaFoldDB" id="A0AAW4W8S6"/>
<evidence type="ECO:0000256" key="1">
    <source>
        <dbReference type="SAM" id="MobiDB-lite"/>
    </source>
</evidence>
<dbReference type="GO" id="GO:0005886">
    <property type="term" value="C:plasma membrane"/>
    <property type="evidence" value="ECO:0007669"/>
    <property type="project" value="TreeGrafter"/>
</dbReference>
<sequence length="492" mass="54403">MKKENINQQKRKQNRDSKQKSGTSVSKNKEFAVITYLFLAIFICLMGYMVYFQTVKSEDFINSPYNSRQDTFADRVVRGKIMSADGKVLAETVVDAAGNETRKYPYGNMYAHVVGFSTNGKSGIESNMNFNLLRSHSFVLERMFNEIKDEKSMGDNVVTTLDSTLQETAYQALGNYDGAVVVMEPSTGKVLAMVSKPDFDPNTIAADWDSIISEDNNNSVLLNRATQGLYPPGSTFKIITTLEYIRENPDYENYSYSCNGSITENDFTIHCYNNAVHGTQDLKQSFANSCNSSYANIGLSLDTDSLSDLCSDLMFDKTLPGNFETSKSQFKLTDESQESMKMQTAIGQGETLVTPLHMLLITSAIANDGILMKPYVVDHTENENGIEVKKYEPAASRQLLSEKEAKTMQEFMAGVVADGTASKLNGQSYTAYGKTGSAEFNNNKGESHSWFVGYAHREDKEDIAVVVIAEGAGAGSTVAVPAAKQVFDVYYR</sequence>
<dbReference type="PANTHER" id="PTHR30627:SF24">
    <property type="entry name" value="PENICILLIN-BINDING PROTEIN 4B"/>
    <property type="match status" value="1"/>
</dbReference>
<dbReference type="RefSeq" id="WP_227709510.1">
    <property type="nucleotide sequence ID" value="NZ_JAJEQW010000001.1"/>
</dbReference>
<proteinExistence type="predicted"/>
<dbReference type="Pfam" id="PF00905">
    <property type="entry name" value="Transpeptidase"/>
    <property type="match status" value="1"/>
</dbReference>
<dbReference type="InterPro" id="IPR012338">
    <property type="entry name" value="Beta-lactam/transpept-like"/>
</dbReference>
<comment type="caution">
    <text evidence="5">The sequence shown here is derived from an EMBL/GenBank/DDBJ whole genome shotgun (WGS) entry which is preliminary data.</text>
</comment>
<feature type="region of interest" description="Disordered" evidence="1">
    <location>
        <begin position="1"/>
        <end position="23"/>
    </location>
</feature>
<evidence type="ECO:0000259" key="4">
    <source>
        <dbReference type="Pfam" id="PF21922"/>
    </source>
</evidence>